<name>A0ABV3VLZ1_9MYCO</name>
<evidence type="ECO:0000313" key="2">
    <source>
        <dbReference type="Proteomes" id="UP001558474"/>
    </source>
</evidence>
<comment type="caution">
    <text evidence="1">The sequence shown here is derived from an EMBL/GenBank/DDBJ whole genome shotgun (WGS) entry which is preliminary data.</text>
</comment>
<sequence length="194" mass="21511">MAERLADRVTAQHIAWDKAGNGGTANHLTAWAWLAEHTPPNTWAVVLEDDAVPVPGFRHQVAAALATAPTPVVSLYLGRAWPRYIQPRIPNAIARATTTDAHWITARRLHHAVGVAIHHDHIHDMLNRVDPGQPIDETIGTWAAHRGLPVAYSWPSLVDHADLTSLISRDRTGQRRRAWRIGTRNPWTAKAVPL</sequence>
<dbReference type="Proteomes" id="UP001558474">
    <property type="component" value="Unassembled WGS sequence"/>
</dbReference>
<proteinExistence type="predicted"/>
<reference evidence="1 2" key="1">
    <citation type="submission" date="2024-04" db="EMBL/GenBank/DDBJ databases">
        <title>Genomic Markers of Mycobacteria.</title>
        <authorList>
            <person name="Soliman M.S."/>
            <person name="Elkholy A."/>
            <person name="Soliman N.S."/>
            <person name="Abbas A."/>
            <person name="Khayrat S."/>
            <person name="Shawky S."/>
        </authorList>
    </citation>
    <scope>NUCLEOTIDE SEQUENCE [LARGE SCALE GENOMIC DNA]</scope>
    <source>
        <strain evidence="1 2">Egy-CU-AM5</strain>
    </source>
</reference>
<accession>A0ABV3VLZ1</accession>
<evidence type="ECO:0008006" key="3">
    <source>
        <dbReference type="Google" id="ProtNLM"/>
    </source>
</evidence>
<keyword evidence="2" id="KW-1185">Reference proteome</keyword>
<evidence type="ECO:0000313" key="1">
    <source>
        <dbReference type="EMBL" id="MEX3742412.1"/>
    </source>
</evidence>
<organism evidence="1 2">
    <name type="scientific">Mycolicibacterium porcinum</name>
    <dbReference type="NCBI Taxonomy" id="39693"/>
    <lineage>
        <taxon>Bacteria</taxon>
        <taxon>Bacillati</taxon>
        <taxon>Actinomycetota</taxon>
        <taxon>Actinomycetes</taxon>
        <taxon>Mycobacteriales</taxon>
        <taxon>Mycobacteriaceae</taxon>
        <taxon>Mycolicibacterium</taxon>
    </lineage>
</organism>
<dbReference type="EMBL" id="JBDLOU010000099">
    <property type="protein sequence ID" value="MEX3742412.1"/>
    <property type="molecule type" value="Genomic_DNA"/>
</dbReference>
<gene>
    <name evidence="1" type="ORF">ABFW12_29660</name>
</gene>
<protein>
    <recommendedName>
        <fullName evidence="3">Glycosyltransferase</fullName>
    </recommendedName>
</protein>
<dbReference type="RefSeq" id="WP_368574327.1">
    <property type="nucleotide sequence ID" value="NZ_JBDLOU010000099.1"/>
</dbReference>